<accession>A0AAW0CPJ5</accession>
<gene>
    <name evidence="1" type="ORF">R3P38DRAFT_3178619</name>
</gene>
<proteinExistence type="predicted"/>
<dbReference type="EMBL" id="JAWWNJ010000013">
    <property type="protein sequence ID" value="KAK7042049.1"/>
    <property type="molecule type" value="Genomic_DNA"/>
</dbReference>
<sequence>MEKEWHPSTRHTYSSSEQILAAPEVSNVMAKGKEFGFHNGSSASATNLSAKGEAGVPEDGIHVFCVYNVPPELSATEEHGPHFEAFIDDFLCVPAVKKNFLKFWMYNDSLDDNARDFGYSAGRTLLCYAVLEVEKRVAEMMGDPIAQRFVLSSGGGWEAFRFKEARLWVGGECRDKGEQNQP</sequence>
<evidence type="ECO:0000313" key="1">
    <source>
        <dbReference type="EMBL" id="KAK7042049.1"/>
    </source>
</evidence>
<evidence type="ECO:0000313" key="2">
    <source>
        <dbReference type="Proteomes" id="UP001362999"/>
    </source>
</evidence>
<keyword evidence="2" id="KW-1185">Reference proteome</keyword>
<name>A0AAW0CPJ5_9AGAR</name>
<comment type="caution">
    <text evidence="1">The sequence shown here is derived from an EMBL/GenBank/DDBJ whole genome shotgun (WGS) entry which is preliminary data.</text>
</comment>
<dbReference type="Proteomes" id="UP001362999">
    <property type="component" value="Unassembled WGS sequence"/>
</dbReference>
<dbReference type="AlphaFoldDB" id="A0AAW0CPJ5"/>
<organism evidence="1 2">
    <name type="scientific">Favolaschia claudopus</name>
    <dbReference type="NCBI Taxonomy" id="2862362"/>
    <lineage>
        <taxon>Eukaryota</taxon>
        <taxon>Fungi</taxon>
        <taxon>Dikarya</taxon>
        <taxon>Basidiomycota</taxon>
        <taxon>Agaricomycotina</taxon>
        <taxon>Agaricomycetes</taxon>
        <taxon>Agaricomycetidae</taxon>
        <taxon>Agaricales</taxon>
        <taxon>Marasmiineae</taxon>
        <taxon>Mycenaceae</taxon>
        <taxon>Favolaschia</taxon>
    </lineage>
</organism>
<reference evidence="1 2" key="1">
    <citation type="journal article" date="2024" name="J Genomics">
        <title>Draft genome sequencing and assembly of Favolaschia claudopus CIRM-BRFM 2984 isolated from oak limbs.</title>
        <authorList>
            <person name="Navarro D."/>
            <person name="Drula E."/>
            <person name="Chaduli D."/>
            <person name="Cazenave R."/>
            <person name="Ahrendt S."/>
            <person name="Wang J."/>
            <person name="Lipzen A."/>
            <person name="Daum C."/>
            <person name="Barry K."/>
            <person name="Grigoriev I.V."/>
            <person name="Favel A."/>
            <person name="Rosso M.N."/>
            <person name="Martin F."/>
        </authorList>
    </citation>
    <scope>NUCLEOTIDE SEQUENCE [LARGE SCALE GENOMIC DNA]</scope>
    <source>
        <strain evidence="1 2">CIRM-BRFM 2984</strain>
    </source>
</reference>
<protein>
    <submittedName>
        <fullName evidence="1">Uncharacterized protein</fullName>
    </submittedName>
</protein>